<evidence type="ECO:0000259" key="2">
    <source>
        <dbReference type="Pfam" id="PF25966"/>
    </source>
</evidence>
<dbReference type="Proteomes" id="UP001054945">
    <property type="component" value="Unassembled WGS sequence"/>
</dbReference>
<keyword evidence="4" id="KW-1185">Reference proteome</keyword>
<protein>
    <submittedName>
        <fullName evidence="3">Unconventional myosin-Vb</fullName>
    </submittedName>
</protein>
<dbReference type="Pfam" id="PF25966">
    <property type="entry name" value="Myo5a"/>
    <property type="match status" value="1"/>
</dbReference>
<dbReference type="InterPro" id="IPR058662">
    <property type="entry name" value="Myo5a/b_dom"/>
</dbReference>
<sequence length="95" mass="10938">MDLLSPKDKENVHLKLDDVHWDDHSVSKETSPDSNRADSEDSGKDLVDVTLVLKLQQKLKALESEKNRLEKKLENMEAKEEDSPKEEKLLKDAIR</sequence>
<feature type="non-terminal residue" evidence="3">
    <location>
        <position position="95"/>
    </location>
</feature>
<evidence type="ECO:0000313" key="3">
    <source>
        <dbReference type="EMBL" id="GIZ00919.1"/>
    </source>
</evidence>
<organism evidence="3 4">
    <name type="scientific">Caerostris extrusa</name>
    <name type="common">Bark spider</name>
    <name type="synonym">Caerostris bankana</name>
    <dbReference type="NCBI Taxonomy" id="172846"/>
    <lineage>
        <taxon>Eukaryota</taxon>
        <taxon>Metazoa</taxon>
        <taxon>Ecdysozoa</taxon>
        <taxon>Arthropoda</taxon>
        <taxon>Chelicerata</taxon>
        <taxon>Arachnida</taxon>
        <taxon>Araneae</taxon>
        <taxon>Araneomorphae</taxon>
        <taxon>Entelegynae</taxon>
        <taxon>Araneoidea</taxon>
        <taxon>Araneidae</taxon>
        <taxon>Caerostris</taxon>
    </lineage>
</organism>
<reference evidence="3 4" key="1">
    <citation type="submission" date="2021-06" db="EMBL/GenBank/DDBJ databases">
        <title>Caerostris extrusa draft genome.</title>
        <authorList>
            <person name="Kono N."/>
            <person name="Arakawa K."/>
        </authorList>
    </citation>
    <scope>NUCLEOTIDE SEQUENCE [LARGE SCALE GENOMIC DNA]</scope>
</reference>
<feature type="region of interest" description="Disordered" evidence="1">
    <location>
        <begin position="71"/>
        <end position="95"/>
    </location>
</feature>
<proteinExistence type="predicted"/>
<dbReference type="AlphaFoldDB" id="A0AAV4Y234"/>
<dbReference type="EMBL" id="BPLR01018601">
    <property type="protein sequence ID" value="GIZ00919.1"/>
    <property type="molecule type" value="Genomic_DNA"/>
</dbReference>
<name>A0AAV4Y234_CAEEX</name>
<evidence type="ECO:0000256" key="1">
    <source>
        <dbReference type="SAM" id="MobiDB-lite"/>
    </source>
</evidence>
<accession>A0AAV4Y234</accession>
<feature type="domain" description="Unconventional myosin-Va/b" evidence="2">
    <location>
        <begin position="44"/>
        <end position="87"/>
    </location>
</feature>
<comment type="caution">
    <text evidence="3">The sequence shown here is derived from an EMBL/GenBank/DDBJ whole genome shotgun (WGS) entry which is preliminary data.</text>
</comment>
<feature type="region of interest" description="Disordered" evidence="1">
    <location>
        <begin position="1"/>
        <end position="46"/>
    </location>
</feature>
<evidence type="ECO:0000313" key="4">
    <source>
        <dbReference type="Proteomes" id="UP001054945"/>
    </source>
</evidence>
<gene>
    <name evidence="3" type="primary">MYO5B_1</name>
    <name evidence="3" type="ORF">CEXT_571831</name>
</gene>